<comment type="subcellular location">
    <subcellularLocation>
        <location evidence="1">Cell membrane</location>
        <topology evidence="1">Multi-pass membrane protein</topology>
    </subcellularLocation>
</comment>
<feature type="compositionally biased region" description="Gly residues" evidence="32">
    <location>
        <begin position="321"/>
        <end position="333"/>
    </location>
</feature>
<evidence type="ECO:0000256" key="33">
    <source>
        <dbReference type="SAM" id="Phobius"/>
    </source>
</evidence>
<comment type="catalytic activity">
    <reaction evidence="15">
        <text>cholate(out) + 2 Na(+)(out) = cholate(in) + 2 Na(+)(in)</text>
        <dbReference type="Rhea" id="RHEA:71911"/>
        <dbReference type="ChEBI" id="CHEBI:29101"/>
        <dbReference type="ChEBI" id="CHEBI:29747"/>
    </reaction>
</comment>
<keyword evidence="11 33" id="KW-0472">Membrane</keyword>
<feature type="transmembrane region" description="Helical" evidence="33">
    <location>
        <begin position="32"/>
        <end position="55"/>
    </location>
</feature>
<comment type="catalytic activity">
    <reaction evidence="18">
        <text>taurodeoxycholate(out) + 2 Na(+)(out) = taurodeoxycholate(in) + 2 Na(+)(in)</text>
        <dbReference type="Rhea" id="RHEA:72087"/>
        <dbReference type="ChEBI" id="CHEBI:29101"/>
        <dbReference type="ChEBI" id="CHEBI:36261"/>
    </reaction>
</comment>
<comment type="function">
    <text evidence="26">As a major transporter of conjugated bile salts from plasma into the hepatocyte, it plays a key role in the enterohepatic circulation of bile salts necessary for the solubilization and absorption of dietary fat and fat-soluble vitamins. It is strictly dependent on the extracellular presence of sodium. It exhibits broad substrate specificity and transports various bile acids, such as taurocholate, cholate, as well as non-bile acid organic compounds, such as estrone sulfate. Works collaboratively with the ileal transporter (NTCP2), the organic solute transporter (OST), and the bile salt export pump (BSEP), to ensure efficacious biological recycling of bile acids during enterohepatic circulation.</text>
</comment>
<dbReference type="AlphaFoldDB" id="A0A5A9NIA9"/>
<organism evidence="34 35">
    <name type="scientific">Triplophysa tibetana</name>
    <dbReference type="NCBI Taxonomy" id="1572043"/>
    <lineage>
        <taxon>Eukaryota</taxon>
        <taxon>Metazoa</taxon>
        <taxon>Chordata</taxon>
        <taxon>Craniata</taxon>
        <taxon>Vertebrata</taxon>
        <taxon>Euteleostomi</taxon>
        <taxon>Actinopterygii</taxon>
        <taxon>Neopterygii</taxon>
        <taxon>Teleostei</taxon>
        <taxon>Ostariophysi</taxon>
        <taxon>Cypriniformes</taxon>
        <taxon>Nemacheilidae</taxon>
        <taxon>Triplophysa</taxon>
    </lineage>
</organism>
<dbReference type="GO" id="GO:0008508">
    <property type="term" value="F:bile acid:sodium symporter activity"/>
    <property type="evidence" value="ECO:0007669"/>
    <property type="project" value="TreeGrafter"/>
</dbReference>
<evidence type="ECO:0000256" key="28">
    <source>
        <dbReference type="ARBA" id="ARBA00075177"/>
    </source>
</evidence>
<dbReference type="EMBL" id="SOYY01000018">
    <property type="protein sequence ID" value="KAA0708581.1"/>
    <property type="molecule type" value="Genomic_DNA"/>
</dbReference>
<keyword evidence="13" id="KW-0739">Sodium transport</keyword>
<evidence type="ECO:0000256" key="11">
    <source>
        <dbReference type="ARBA" id="ARBA00023136"/>
    </source>
</evidence>
<dbReference type="PANTHER" id="PTHR10361">
    <property type="entry name" value="SODIUM-BILE ACID COTRANSPORTER"/>
    <property type="match status" value="1"/>
</dbReference>
<keyword evidence="3" id="KW-0813">Transport</keyword>
<evidence type="ECO:0000256" key="4">
    <source>
        <dbReference type="ARBA" id="ARBA00022475"/>
    </source>
</evidence>
<keyword evidence="4" id="KW-1003">Cell membrane</keyword>
<comment type="catalytic activity">
    <reaction evidence="20">
        <text>taurocholate(out) + 2 Na(+)(out) = taurocholate(in) + 2 Na(+)(in)</text>
        <dbReference type="Rhea" id="RHEA:71875"/>
        <dbReference type="ChEBI" id="CHEBI:29101"/>
        <dbReference type="ChEBI" id="CHEBI:36257"/>
    </reaction>
</comment>
<evidence type="ECO:0000256" key="21">
    <source>
        <dbReference type="ARBA" id="ARBA00048338"/>
    </source>
</evidence>
<keyword evidence="35" id="KW-1185">Reference proteome</keyword>
<evidence type="ECO:0000256" key="23">
    <source>
        <dbReference type="ARBA" id="ARBA00051799"/>
    </source>
</evidence>
<feature type="region of interest" description="Disordered" evidence="32">
    <location>
        <begin position="318"/>
        <end position="346"/>
    </location>
</feature>
<feature type="transmembrane region" description="Helical" evidence="33">
    <location>
        <begin position="226"/>
        <end position="249"/>
    </location>
</feature>
<keyword evidence="10" id="KW-0406">Ion transport</keyword>
<evidence type="ECO:0000256" key="13">
    <source>
        <dbReference type="ARBA" id="ARBA00023201"/>
    </source>
</evidence>
<evidence type="ECO:0000313" key="34">
    <source>
        <dbReference type="EMBL" id="KAA0708581.1"/>
    </source>
</evidence>
<evidence type="ECO:0000256" key="20">
    <source>
        <dbReference type="ARBA" id="ARBA00048327"/>
    </source>
</evidence>
<keyword evidence="9" id="KW-0445">Lipid transport</keyword>
<feature type="transmembrane region" description="Helical" evidence="33">
    <location>
        <begin position="195"/>
        <end position="214"/>
    </location>
</feature>
<evidence type="ECO:0000256" key="6">
    <source>
        <dbReference type="ARBA" id="ARBA00022847"/>
    </source>
</evidence>
<dbReference type="InterPro" id="IPR038770">
    <property type="entry name" value="Na+/solute_symporter_sf"/>
</dbReference>
<evidence type="ECO:0000256" key="12">
    <source>
        <dbReference type="ARBA" id="ARBA00023180"/>
    </source>
</evidence>
<comment type="catalytic activity">
    <reaction evidence="14">
        <text>glycocholate(out) + 2 Na(+)(out) = glycocholate(in) + 2 Na(+)(in)</text>
        <dbReference type="Rhea" id="RHEA:71935"/>
        <dbReference type="ChEBI" id="CHEBI:29101"/>
        <dbReference type="ChEBI" id="CHEBI:29746"/>
    </reaction>
</comment>
<keyword evidence="7 33" id="KW-1133">Transmembrane helix</keyword>
<evidence type="ECO:0000256" key="31">
    <source>
        <dbReference type="ARBA" id="ARBA00082917"/>
    </source>
</evidence>
<feature type="transmembrane region" description="Helical" evidence="33">
    <location>
        <begin position="126"/>
        <end position="149"/>
    </location>
</feature>
<evidence type="ECO:0000256" key="32">
    <source>
        <dbReference type="SAM" id="MobiDB-lite"/>
    </source>
</evidence>
<evidence type="ECO:0000256" key="2">
    <source>
        <dbReference type="ARBA" id="ARBA00006528"/>
    </source>
</evidence>
<evidence type="ECO:0000256" key="14">
    <source>
        <dbReference type="ARBA" id="ARBA00034215"/>
    </source>
</evidence>
<name>A0A5A9NIA9_9TELE</name>
<evidence type="ECO:0000256" key="27">
    <source>
        <dbReference type="ARBA" id="ARBA00073206"/>
    </source>
</evidence>
<evidence type="ECO:0000256" key="29">
    <source>
        <dbReference type="ARBA" id="ARBA00075246"/>
    </source>
</evidence>
<gene>
    <name evidence="34" type="ORF">E1301_Tti005824</name>
</gene>
<evidence type="ECO:0000256" key="1">
    <source>
        <dbReference type="ARBA" id="ARBA00004651"/>
    </source>
</evidence>
<dbReference type="Proteomes" id="UP000324632">
    <property type="component" value="Chromosome 18"/>
</dbReference>
<evidence type="ECO:0000256" key="30">
    <source>
        <dbReference type="ARBA" id="ARBA00078029"/>
    </source>
</evidence>
<evidence type="ECO:0000256" key="9">
    <source>
        <dbReference type="ARBA" id="ARBA00023055"/>
    </source>
</evidence>
<feature type="transmembrane region" description="Helical" evidence="33">
    <location>
        <begin position="98"/>
        <end position="119"/>
    </location>
</feature>
<keyword evidence="6" id="KW-0769">Symport</keyword>
<evidence type="ECO:0000256" key="24">
    <source>
        <dbReference type="ARBA" id="ARBA00052374"/>
    </source>
</evidence>
<evidence type="ECO:0000256" key="22">
    <source>
        <dbReference type="ARBA" id="ARBA00049276"/>
    </source>
</evidence>
<evidence type="ECO:0000256" key="15">
    <source>
        <dbReference type="ARBA" id="ARBA00034231"/>
    </source>
</evidence>
<evidence type="ECO:0000256" key="16">
    <source>
        <dbReference type="ARBA" id="ARBA00047311"/>
    </source>
</evidence>
<sequence length="363" mass="39108">MFSINTTTEYAFTVFDNTSSPKDNAFVEKMNLVISFSVIFVTFIAMMSLGCTMEVSKIKKHFIKPKGMAIAVVAQYGIMPLTAFCLAKLFHLGPLESITVLICGCSPGGNISNFFALALKGDINLSIVMTTCSTVLGLGLMPLMIYLYSQGFSNLESAVPYTSIIMSLVLILVPCSVGILINYRFPKYSKIITKVGLSILLIAYVVIGVVVGVIDGNKVFRVTAPPLLATAALMPMTGFICGYILSTLLKMNAPCRRTIAMETGCQNIQLCTTILKVAFPAEVIGQLYLFPAVYIVFQVVEALFLVVLFRCHQMLRPSEQGGQGGAGWSGSQGGKDRAGRSVVAISDEAGDSKVAIRNESFEG</sequence>
<evidence type="ECO:0000256" key="19">
    <source>
        <dbReference type="ARBA" id="ARBA00048013"/>
    </source>
</evidence>
<comment type="similarity">
    <text evidence="2">Belongs to the bile acid:sodium symporter (BASS) (TC 2.A.28) family.</text>
</comment>
<dbReference type="GO" id="GO:0005886">
    <property type="term" value="C:plasma membrane"/>
    <property type="evidence" value="ECO:0007669"/>
    <property type="project" value="UniProtKB-SubCell"/>
</dbReference>
<comment type="catalytic activity">
    <reaction evidence="17">
        <text>tauroursodeoxycholate(out) + 2 Na(+)(out) = tauroursodeoxycholate(in) + 2 Na(+)(in)</text>
        <dbReference type="Rhea" id="RHEA:71927"/>
        <dbReference type="ChEBI" id="CHEBI:29101"/>
        <dbReference type="ChEBI" id="CHEBI:132028"/>
    </reaction>
</comment>
<evidence type="ECO:0000313" key="35">
    <source>
        <dbReference type="Proteomes" id="UP000324632"/>
    </source>
</evidence>
<feature type="transmembrane region" description="Helical" evidence="33">
    <location>
        <begin position="287"/>
        <end position="309"/>
    </location>
</feature>
<evidence type="ECO:0000256" key="17">
    <source>
        <dbReference type="ARBA" id="ARBA00047596"/>
    </source>
</evidence>
<comment type="catalytic activity">
    <reaction evidence="23">
        <text>taurohyocholate(out) + 2 Na(+)(out) = taurohyocholate(in) + 2 Na(+)(in)</text>
        <dbReference type="Rhea" id="RHEA:72171"/>
        <dbReference type="ChEBI" id="CHEBI:29101"/>
        <dbReference type="ChEBI" id="CHEBI:58874"/>
    </reaction>
</comment>
<comment type="caution">
    <text evidence="34">The sequence shown here is derived from an EMBL/GenBank/DDBJ whole genome shotgun (WGS) entry which is preliminary data.</text>
</comment>
<protein>
    <recommendedName>
        <fullName evidence="27">Hepatic sodium/bile acid cotransporter</fullName>
    </recommendedName>
    <alternativeName>
        <fullName evidence="29">Na(+)/bile acid cotransporter</fullName>
    </alternativeName>
    <alternativeName>
        <fullName evidence="28">Na(+)/taurocholate transport protein</fullName>
    </alternativeName>
    <alternativeName>
        <fullName evidence="30">Sodium/taurocholate cotransporting polypeptide</fullName>
    </alternativeName>
    <alternativeName>
        <fullName evidence="31">Solute carrier family 10 member 1</fullName>
    </alternativeName>
</protein>
<evidence type="ECO:0000256" key="18">
    <source>
        <dbReference type="ARBA" id="ARBA00047743"/>
    </source>
</evidence>
<accession>A0A5A9NIA9</accession>
<comment type="catalytic activity">
    <reaction evidence="21">
        <text>taurochenodeoxycholate(out) + 2 Na(+)(out) = taurochenodeoxycholate(in) + 2 Na(+)(in)</text>
        <dbReference type="Rhea" id="RHEA:71923"/>
        <dbReference type="ChEBI" id="CHEBI:9407"/>
        <dbReference type="ChEBI" id="CHEBI:29101"/>
    </reaction>
</comment>
<reference evidence="34 35" key="1">
    <citation type="journal article" date="2019" name="Mol. Ecol. Resour.">
        <title>Chromosome-level genome assembly of Triplophysa tibetana, a fish adapted to the harsh high-altitude environment of the Tibetan Plateau.</title>
        <authorList>
            <person name="Yang X."/>
            <person name="Liu H."/>
            <person name="Ma Z."/>
            <person name="Zou Y."/>
            <person name="Zou M."/>
            <person name="Mao Y."/>
            <person name="Li X."/>
            <person name="Wang H."/>
            <person name="Chen T."/>
            <person name="Wang W."/>
            <person name="Yang R."/>
        </authorList>
    </citation>
    <scope>NUCLEOTIDE SEQUENCE [LARGE SCALE GENOMIC DNA]</scope>
    <source>
        <strain evidence="34">TTIB1903HZAU</strain>
        <tissue evidence="34">Muscle</tissue>
    </source>
</reference>
<comment type="catalytic activity">
    <reaction evidence="24">
        <text>taurohyodeoxycholate(out) + 2 Na(+)(out) = taurohyodeoxycholate(in) + 2 Na(+)(in)</text>
        <dbReference type="Rhea" id="RHEA:72167"/>
        <dbReference type="ChEBI" id="CHEBI:29101"/>
        <dbReference type="ChEBI" id="CHEBI:191407"/>
    </reaction>
</comment>
<comment type="catalytic activity">
    <reaction evidence="22">
        <text>tauronorcholate(out) + 2 Na(+)(out) = tauronorcholate(in) + 2 Na(+)(in)</text>
        <dbReference type="Rhea" id="RHEA:71915"/>
        <dbReference type="ChEBI" id="CHEBI:29101"/>
        <dbReference type="ChEBI" id="CHEBI:191405"/>
    </reaction>
</comment>
<keyword evidence="5 33" id="KW-0812">Transmembrane</keyword>
<dbReference type="PANTHER" id="PTHR10361:SF40">
    <property type="entry name" value="HEPATIC SODIUM_BILE ACID COTRANSPORTER"/>
    <property type="match status" value="1"/>
</dbReference>
<keyword evidence="12" id="KW-0325">Glycoprotein</keyword>
<keyword evidence="8" id="KW-0915">Sodium</keyword>
<evidence type="ECO:0000256" key="3">
    <source>
        <dbReference type="ARBA" id="ARBA00022448"/>
    </source>
</evidence>
<evidence type="ECO:0000256" key="25">
    <source>
        <dbReference type="ARBA" id="ARBA00052405"/>
    </source>
</evidence>
<dbReference type="InterPro" id="IPR002657">
    <property type="entry name" value="BilAc:Na_symport/Acr3"/>
</dbReference>
<dbReference type="Pfam" id="PF01758">
    <property type="entry name" value="SBF"/>
    <property type="match status" value="1"/>
</dbReference>
<comment type="catalytic activity">
    <reaction evidence="19">
        <text>tauro-beta-muricholate(out) + 2 Na(+)(out) = tauro-beta-muricholate(in) + 2 Na(+)(in)</text>
        <dbReference type="Rhea" id="RHEA:72179"/>
        <dbReference type="ChEBI" id="CHEBI:29101"/>
        <dbReference type="ChEBI" id="CHEBI:133064"/>
    </reaction>
</comment>
<proteinExistence type="inferred from homology"/>
<evidence type="ECO:0000256" key="5">
    <source>
        <dbReference type="ARBA" id="ARBA00022692"/>
    </source>
</evidence>
<evidence type="ECO:0000256" key="26">
    <source>
        <dbReference type="ARBA" id="ARBA00056510"/>
    </source>
</evidence>
<evidence type="ECO:0000256" key="8">
    <source>
        <dbReference type="ARBA" id="ARBA00023053"/>
    </source>
</evidence>
<comment type="catalytic activity">
    <reaction evidence="25">
        <text>estrone 3-sulfate(out) + 2 Na(+)(out) = estrone 3-sulfate(in) + 2 Na(+)(in)</text>
        <dbReference type="Rhea" id="RHEA:71083"/>
        <dbReference type="ChEBI" id="CHEBI:29101"/>
        <dbReference type="ChEBI" id="CHEBI:60050"/>
    </reaction>
</comment>
<dbReference type="FunFam" id="1.20.1530.20:FF:000016">
    <property type="entry name" value="Solute carrier family 10 member 1"/>
    <property type="match status" value="1"/>
</dbReference>
<evidence type="ECO:0000256" key="7">
    <source>
        <dbReference type="ARBA" id="ARBA00022989"/>
    </source>
</evidence>
<dbReference type="Gene3D" id="1.20.1530.20">
    <property type="match status" value="1"/>
</dbReference>
<feature type="transmembrane region" description="Helical" evidence="33">
    <location>
        <begin position="161"/>
        <end position="183"/>
    </location>
</feature>
<feature type="transmembrane region" description="Helical" evidence="33">
    <location>
        <begin position="67"/>
        <end position="92"/>
    </location>
</feature>
<dbReference type="InterPro" id="IPR004710">
    <property type="entry name" value="Bilac:Na_transpt"/>
</dbReference>
<comment type="catalytic activity">
    <reaction evidence="16">
        <text>tauroallocholate(out) + 2 Na(+)(out) = tauroallocholate(in) + 2 Na(+)(in)</text>
        <dbReference type="Rhea" id="RHEA:51840"/>
        <dbReference type="ChEBI" id="CHEBI:29101"/>
        <dbReference type="ChEBI" id="CHEBI:191406"/>
    </reaction>
</comment>
<evidence type="ECO:0000256" key="10">
    <source>
        <dbReference type="ARBA" id="ARBA00023065"/>
    </source>
</evidence>